<dbReference type="InterPro" id="IPR019734">
    <property type="entry name" value="TPR_rpt"/>
</dbReference>
<dbReference type="PANTHER" id="PTHR12558:SF33">
    <property type="entry name" value="BLL7664 PROTEIN"/>
    <property type="match status" value="1"/>
</dbReference>
<dbReference type="PROSITE" id="PS51257">
    <property type="entry name" value="PROKAR_LIPOPROTEIN"/>
    <property type="match status" value="1"/>
</dbReference>
<name>A0AAU0MW66_9GAMM</name>
<dbReference type="RefSeq" id="WP_318953371.1">
    <property type="nucleotide sequence ID" value="NZ_CP137555.1"/>
</dbReference>
<reference evidence="4 5" key="1">
    <citation type="submission" date="2023-10" db="EMBL/GenBank/DDBJ databases">
        <title>Description of Microbulbifer bruguierae sp. nov., isolated from the sediments of mangrove plant Bruguiera sexangula and comparative genomic analyses of the genus Microbulbifer.</title>
        <authorList>
            <person name="Long M."/>
        </authorList>
    </citation>
    <scope>NUCLEOTIDE SEQUENCE [LARGE SCALE GENOMIC DNA]</scope>
    <source>
        <strain evidence="4 5">SPO729</strain>
    </source>
</reference>
<dbReference type="EMBL" id="CP137555">
    <property type="protein sequence ID" value="WOX04895.1"/>
    <property type="molecule type" value="Genomic_DNA"/>
</dbReference>
<evidence type="ECO:0000313" key="5">
    <source>
        <dbReference type="Proteomes" id="UP001302477"/>
    </source>
</evidence>
<dbReference type="Proteomes" id="UP001302477">
    <property type="component" value="Chromosome"/>
</dbReference>
<proteinExistence type="predicted"/>
<organism evidence="4 5">
    <name type="scientific">Microbulbifer pacificus</name>
    <dbReference type="NCBI Taxonomy" id="407164"/>
    <lineage>
        <taxon>Bacteria</taxon>
        <taxon>Pseudomonadati</taxon>
        <taxon>Pseudomonadota</taxon>
        <taxon>Gammaproteobacteria</taxon>
        <taxon>Cellvibrionales</taxon>
        <taxon>Microbulbiferaceae</taxon>
        <taxon>Microbulbifer</taxon>
    </lineage>
</organism>
<feature type="compositionally biased region" description="Low complexity" evidence="2">
    <location>
        <begin position="66"/>
        <end position="77"/>
    </location>
</feature>
<dbReference type="Pfam" id="PF13176">
    <property type="entry name" value="TPR_7"/>
    <property type="match status" value="1"/>
</dbReference>
<protein>
    <submittedName>
        <fullName evidence="4">Tetratricopeptide repeat protein</fullName>
    </submittedName>
</protein>
<feature type="compositionally biased region" description="Low complexity" evidence="2">
    <location>
        <begin position="23"/>
        <end position="41"/>
    </location>
</feature>
<feature type="region of interest" description="Disordered" evidence="2">
    <location>
        <begin position="23"/>
        <end position="86"/>
    </location>
</feature>
<dbReference type="InterPro" id="IPR011990">
    <property type="entry name" value="TPR-like_helical_dom_sf"/>
</dbReference>
<feature type="repeat" description="TPR" evidence="1">
    <location>
        <begin position="568"/>
        <end position="601"/>
    </location>
</feature>
<dbReference type="KEGG" id="mpaf:R5R33_14275"/>
<dbReference type="PROSITE" id="PS50005">
    <property type="entry name" value="TPR"/>
    <property type="match status" value="1"/>
</dbReference>
<dbReference type="InterPro" id="IPR031636">
    <property type="entry name" value="PknG_TPR"/>
</dbReference>
<keyword evidence="5" id="KW-1185">Reference proteome</keyword>
<evidence type="ECO:0000259" key="3">
    <source>
        <dbReference type="Pfam" id="PF16918"/>
    </source>
</evidence>
<evidence type="ECO:0000313" key="4">
    <source>
        <dbReference type="EMBL" id="WOX04895.1"/>
    </source>
</evidence>
<dbReference type="PANTHER" id="PTHR12558">
    <property type="entry name" value="CELL DIVISION CYCLE 16,23,27"/>
    <property type="match status" value="1"/>
</dbReference>
<dbReference type="Pfam" id="PF13181">
    <property type="entry name" value="TPR_8"/>
    <property type="match status" value="1"/>
</dbReference>
<sequence>MQRQSQLLAAAISVAVLCACSQQPQQPGAQGPIAAPAIQAGDANHSSDDQGGANQGDRETTDREQSGSAVSATSATAQPDKNDAKEKLKPFPIETFYTLLVAEVAGNREQYDLALANYYFQAERTKDAGVAARATRIARFLNARRAALRSAQLWVELEPDNAEAQLAATAELTLAGELDNAMHHAEQALVLGGDAPLQSVAATVVDNEELAAKVLPEFQRLSQKFPDNHEVSLALAMVLRANKKNEEALRITRVVQEQDPALLDAPLLESHILIDMGREKEARKLLENLVSLYPKESRLRLQYARLLIRDDLELAQQQFIELVKQRPNDGNLLLSLALIQYETKQFDKAKPLLEKLLAMEEHESAAHFYLAGIAEQTGDIKQAVTHYRMVRPGSDYVQAITHGTALLTASGNLAETQQWFEELRQRHPGQQEQFYLLQTELLTKHGHLKEAQSLLANAISINEDNNRLIYAHAMASEQLGDIANFELSLRKLLSRDPDNANLLNTLGYKLLSYDDRLNEAMVLITKALDLSPDDPAIIDSMGWAQHRLGNHSEAVKYLQRALSLLQDHEIAAHLGEALWALGERQQAMQVWEQGLQLNPESKLIPEAMQRLQDQQRLEQHVTES</sequence>
<dbReference type="SUPFAM" id="SSF48452">
    <property type="entry name" value="TPR-like"/>
    <property type="match status" value="3"/>
</dbReference>
<evidence type="ECO:0000256" key="1">
    <source>
        <dbReference type="PROSITE-ProRule" id="PRU00339"/>
    </source>
</evidence>
<dbReference type="Pfam" id="PF16918">
    <property type="entry name" value="PknG_TPR"/>
    <property type="match status" value="1"/>
</dbReference>
<dbReference type="Gene3D" id="1.25.40.10">
    <property type="entry name" value="Tetratricopeptide repeat domain"/>
    <property type="match status" value="3"/>
</dbReference>
<keyword evidence="1" id="KW-0802">TPR repeat</keyword>
<feature type="domain" description="Protein kinase G tetratricopeptide repeat containing" evidence="3">
    <location>
        <begin position="239"/>
        <end position="411"/>
    </location>
</feature>
<accession>A0AAU0MW66</accession>
<feature type="compositionally biased region" description="Basic and acidic residues" evidence="2">
    <location>
        <begin position="56"/>
        <end position="65"/>
    </location>
</feature>
<gene>
    <name evidence="4" type="ORF">R5R33_14275</name>
</gene>
<dbReference type="SMART" id="SM00028">
    <property type="entry name" value="TPR"/>
    <property type="match status" value="6"/>
</dbReference>
<dbReference type="AlphaFoldDB" id="A0AAU0MW66"/>
<evidence type="ECO:0000256" key="2">
    <source>
        <dbReference type="SAM" id="MobiDB-lite"/>
    </source>
</evidence>